<reference evidence="2 3" key="1">
    <citation type="submission" date="2019-07" db="EMBL/GenBank/DDBJ databases">
        <title>Genomes of sea-ice associated Colwellia species.</title>
        <authorList>
            <person name="Bowman J.P."/>
        </authorList>
    </citation>
    <scope>NUCLEOTIDE SEQUENCE [LARGE SCALE GENOMIC DNA]</scope>
    <source>
        <strain evidence="2 3">ACAM 459</strain>
    </source>
</reference>
<dbReference type="Proteomes" id="UP000321822">
    <property type="component" value="Unassembled WGS sequence"/>
</dbReference>
<dbReference type="InterPro" id="IPR023210">
    <property type="entry name" value="NADP_OxRdtase_dom"/>
</dbReference>
<feature type="domain" description="NADP-dependent oxidoreductase" evidence="1">
    <location>
        <begin position="20"/>
        <end position="333"/>
    </location>
</feature>
<dbReference type="AlphaFoldDB" id="A0A5C6QCW1"/>
<dbReference type="InterPro" id="IPR036812">
    <property type="entry name" value="NAD(P)_OxRdtase_dom_sf"/>
</dbReference>
<sequence>MNKTIDTRQIGNTSLNVSTLGFGAGSMGNLYQAVSDEDARETLSAAIDSGMNLFDTAPRYGAGLSERRVGDALRSLSKDDYVLSTKVGRILTPDTTADITELRHGFDTPMPFDAQYDYTYDGIIRSFEDSQQRLGLAEIDILLVHDLGAYTHGKDDKYYFEQFETSGYKALEELRRNGYIKAVGLGVNETEVCERVMNIGQFDCFLLAGRYSLLEQAPLHQFLPKCEAHGASIILGGPYNSGILATGVRGKTIPHFDYEPAPKHIIDRVAKIETVCDEYQVNLAAAALQFPLGHSSVTSVIPGLGNANRVRKTIDLFSENIPNEFWQTLKEKNLLDQAAPLPITEVKTKANAS</sequence>
<gene>
    <name evidence="2" type="ORF">ESZ36_15025</name>
</gene>
<dbReference type="RefSeq" id="WP_146789360.1">
    <property type="nucleotide sequence ID" value="NZ_VOLT01000007.1"/>
</dbReference>
<accession>A0A5C6QCW1</accession>
<proteinExistence type="predicted"/>
<dbReference type="GO" id="GO:0016491">
    <property type="term" value="F:oxidoreductase activity"/>
    <property type="evidence" value="ECO:0007669"/>
    <property type="project" value="InterPro"/>
</dbReference>
<evidence type="ECO:0000313" key="3">
    <source>
        <dbReference type="Proteomes" id="UP000321822"/>
    </source>
</evidence>
<evidence type="ECO:0000259" key="1">
    <source>
        <dbReference type="Pfam" id="PF00248"/>
    </source>
</evidence>
<dbReference type="GO" id="GO:0005829">
    <property type="term" value="C:cytosol"/>
    <property type="evidence" value="ECO:0007669"/>
    <property type="project" value="TreeGrafter"/>
</dbReference>
<dbReference type="PANTHER" id="PTHR42686">
    <property type="entry name" value="GH17980P-RELATED"/>
    <property type="match status" value="1"/>
</dbReference>
<evidence type="ECO:0000313" key="2">
    <source>
        <dbReference type="EMBL" id="TWX66864.1"/>
    </source>
</evidence>
<dbReference type="EMBL" id="VOLT01000007">
    <property type="protein sequence ID" value="TWX66864.1"/>
    <property type="molecule type" value="Genomic_DNA"/>
</dbReference>
<dbReference type="Gene3D" id="3.20.20.100">
    <property type="entry name" value="NADP-dependent oxidoreductase domain"/>
    <property type="match status" value="1"/>
</dbReference>
<protein>
    <submittedName>
        <fullName evidence="2">Aldo/keto reductase</fullName>
    </submittedName>
</protein>
<dbReference type="SUPFAM" id="SSF51430">
    <property type="entry name" value="NAD(P)-linked oxidoreductase"/>
    <property type="match status" value="1"/>
</dbReference>
<dbReference type="InterPro" id="IPR020471">
    <property type="entry name" value="AKR"/>
</dbReference>
<keyword evidence="3" id="KW-1185">Reference proteome</keyword>
<dbReference type="OrthoDB" id="9772407at2"/>
<name>A0A5C6QCW1_9GAMM</name>
<dbReference type="PANTHER" id="PTHR42686:SF1">
    <property type="entry name" value="GH17980P-RELATED"/>
    <property type="match status" value="1"/>
</dbReference>
<dbReference type="Pfam" id="PF00248">
    <property type="entry name" value="Aldo_ket_red"/>
    <property type="match status" value="1"/>
</dbReference>
<comment type="caution">
    <text evidence="2">The sequence shown here is derived from an EMBL/GenBank/DDBJ whole genome shotgun (WGS) entry which is preliminary data.</text>
</comment>
<organism evidence="2 3">
    <name type="scientific">Colwellia demingiae</name>
    <dbReference type="NCBI Taxonomy" id="89401"/>
    <lineage>
        <taxon>Bacteria</taxon>
        <taxon>Pseudomonadati</taxon>
        <taxon>Pseudomonadota</taxon>
        <taxon>Gammaproteobacteria</taxon>
        <taxon>Alteromonadales</taxon>
        <taxon>Colwelliaceae</taxon>
        <taxon>Colwellia</taxon>
    </lineage>
</organism>